<reference evidence="2 3" key="1">
    <citation type="submission" date="2024-10" db="EMBL/GenBank/DDBJ databases">
        <title>The Natural Products Discovery Center: Release of the First 8490 Sequenced Strains for Exploring Actinobacteria Biosynthetic Diversity.</title>
        <authorList>
            <person name="Kalkreuter E."/>
            <person name="Kautsar S.A."/>
            <person name="Yang D."/>
            <person name="Bader C.D."/>
            <person name="Teijaro C.N."/>
            <person name="Fluegel L."/>
            <person name="Davis C.M."/>
            <person name="Simpson J.R."/>
            <person name="Lauterbach L."/>
            <person name="Steele A.D."/>
            <person name="Gui C."/>
            <person name="Meng S."/>
            <person name="Li G."/>
            <person name="Viehrig K."/>
            <person name="Ye F."/>
            <person name="Su P."/>
            <person name="Kiefer A.F."/>
            <person name="Nichols A."/>
            <person name="Cepeda A.J."/>
            <person name="Yan W."/>
            <person name="Fan B."/>
            <person name="Jiang Y."/>
            <person name="Adhikari A."/>
            <person name="Zheng C.-J."/>
            <person name="Schuster L."/>
            <person name="Cowan T.M."/>
            <person name="Smanski M.J."/>
            <person name="Chevrette M.G."/>
            <person name="De Carvalho L.P.S."/>
            <person name="Shen B."/>
        </authorList>
    </citation>
    <scope>NUCLEOTIDE SEQUENCE [LARGE SCALE GENOMIC DNA]</scope>
    <source>
        <strain evidence="2 3">NPDC019275</strain>
    </source>
</reference>
<keyword evidence="1" id="KW-0472">Membrane</keyword>
<name>A0ABW7X8R9_9NOCA</name>
<gene>
    <name evidence="2" type="ORF">ACH49W_29455</name>
</gene>
<feature type="transmembrane region" description="Helical" evidence="1">
    <location>
        <begin position="91"/>
        <end position="112"/>
    </location>
</feature>
<sequence length="159" mass="17700">MTWNKRIRQTHRWLAIVFTTIVVLTIVALALGGPAWVSYLPLPPLALLLFSGLYLFLSPYAAGRNRRAADIQPRRTADDRGRSTAPWVRQLHRWSAIVFLSTVLAAFVALAQEEPIVWVSYLPLLPLAALLFTGLSMFALSYAAKRRGTRRTVSAPADA</sequence>
<keyword evidence="1" id="KW-0812">Transmembrane</keyword>
<dbReference type="Proteomes" id="UP001611415">
    <property type="component" value="Unassembled WGS sequence"/>
</dbReference>
<evidence type="ECO:0008006" key="4">
    <source>
        <dbReference type="Google" id="ProtNLM"/>
    </source>
</evidence>
<evidence type="ECO:0000256" key="1">
    <source>
        <dbReference type="SAM" id="Phobius"/>
    </source>
</evidence>
<feature type="transmembrane region" description="Helical" evidence="1">
    <location>
        <begin position="12"/>
        <end position="31"/>
    </location>
</feature>
<keyword evidence="1" id="KW-1133">Transmembrane helix</keyword>
<dbReference type="RefSeq" id="WP_397094869.1">
    <property type="nucleotide sequence ID" value="NZ_JBIRYO010000025.1"/>
</dbReference>
<keyword evidence="3" id="KW-1185">Reference proteome</keyword>
<feature type="transmembrane region" description="Helical" evidence="1">
    <location>
        <begin position="37"/>
        <end position="57"/>
    </location>
</feature>
<proteinExistence type="predicted"/>
<evidence type="ECO:0000313" key="2">
    <source>
        <dbReference type="EMBL" id="MFI2477521.1"/>
    </source>
</evidence>
<feature type="transmembrane region" description="Helical" evidence="1">
    <location>
        <begin position="124"/>
        <end position="144"/>
    </location>
</feature>
<comment type="caution">
    <text evidence="2">The sequence shown here is derived from an EMBL/GenBank/DDBJ whole genome shotgun (WGS) entry which is preliminary data.</text>
</comment>
<protein>
    <recommendedName>
        <fullName evidence="4">Transmembrane protein</fullName>
    </recommendedName>
</protein>
<accession>A0ABW7X8R9</accession>
<organism evidence="2 3">
    <name type="scientific">Nocardia xishanensis</name>
    <dbReference type="NCBI Taxonomy" id="238964"/>
    <lineage>
        <taxon>Bacteria</taxon>
        <taxon>Bacillati</taxon>
        <taxon>Actinomycetota</taxon>
        <taxon>Actinomycetes</taxon>
        <taxon>Mycobacteriales</taxon>
        <taxon>Nocardiaceae</taxon>
        <taxon>Nocardia</taxon>
    </lineage>
</organism>
<evidence type="ECO:0000313" key="3">
    <source>
        <dbReference type="Proteomes" id="UP001611415"/>
    </source>
</evidence>
<dbReference type="EMBL" id="JBIRYO010000025">
    <property type="protein sequence ID" value="MFI2477521.1"/>
    <property type="molecule type" value="Genomic_DNA"/>
</dbReference>